<comment type="caution">
    <text evidence="7">Lacks conserved residue(s) required for the propagation of feature annotation.</text>
</comment>
<dbReference type="PANTHER" id="PTHR46499:SF1">
    <property type="entry name" value="QUEUINE TRNA-RIBOSYLTRANSFERASE"/>
    <property type="match status" value="1"/>
</dbReference>
<dbReference type="GO" id="GO:0008616">
    <property type="term" value="P:tRNA queuosine(34) biosynthetic process"/>
    <property type="evidence" value="ECO:0007669"/>
    <property type="project" value="UniProtKB-UniRule"/>
</dbReference>
<feature type="binding site" evidence="7">
    <location>
        <position position="146"/>
    </location>
    <ligand>
        <name>substrate</name>
    </ligand>
</feature>
<dbReference type="FunFam" id="3.20.20.105:FF:000001">
    <property type="entry name" value="Queuine tRNA-ribosyltransferase"/>
    <property type="match status" value="1"/>
</dbReference>
<comment type="catalytic activity">
    <reaction evidence="6 7">
        <text>7-aminomethyl-7-carbaguanine + guanosine(34) in tRNA = 7-aminomethyl-7-carbaguanosine(34) in tRNA + guanine</text>
        <dbReference type="Rhea" id="RHEA:24104"/>
        <dbReference type="Rhea" id="RHEA-COMP:10341"/>
        <dbReference type="Rhea" id="RHEA-COMP:10342"/>
        <dbReference type="ChEBI" id="CHEBI:16235"/>
        <dbReference type="ChEBI" id="CHEBI:58703"/>
        <dbReference type="ChEBI" id="CHEBI:74269"/>
        <dbReference type="ChEBI" id="CHEBI:82833"/>
        <dbReference type="EC" id="2.4.2.29"/>
    </reaction>
</comment>
<dbReference type="NCBIfam" id="TIGR00430">
    <property type="entry name" value="Q_tRNA_tgt"/>
    <property type="match status" value="1"/>
</dbReference>
<dbReference type="EMBL" id="FLUL01000001">
    <property type="protein sequence ID" value="SBV93194.1"/>
    <property type="molecule type" value="Genomic_DNA"/>
</dbReference>
<name>A0A212J1H8_9BACT</name>
<feature type="region of interest" description="RNA binding; important for wobble base 34 recognition" evidence="7">
    <location>
        <begin position="276"/>
        <end position="280"/>
    </location>
</feature>
<dbReference type="AlphaFoldDB" id="A0A212J1H8"/>
<evidence type="ECO:0000256" key="5">
    <source>
        <dbReference type="ARBA" id="ARBA00022785"/>
    </source>
</evidence>
<feature type="active site" description="Nucleophile" evidence="7">
    <location>
        <position position="271"/>
    </location>
</feature>
<dbReference type="RefSeq" id="WP_296946817.1">
    <property type="nucleotide sequence ID" value="NZ_LT599021.1"/>
</dbReference>
<dbReference type="GO" id="GO:0005829">
    <property type="term" value="C:cytosol"/>
    <property type="evidence" value="ECO:0007669"/>
    <property type="project" value="TreeGrafter"/>
</dbReference>
<gene>
    <name evidence="7 9" type="primary">tgt</name>
    <name evidence="9" type="ORF">KL86DYS2_10497</name>
</gene>
<dbReference type="EC" id="2.4.2.29" evidence="7"/>
<reference evidence="9" key="1">
    <citation type="submission" date="2016-04" db="EMBL/GenBank/DDBJ databases">
        <authorList>
            <person name="Evans L.H."/>
            <person name="Alamgir A."/>
            <person name="Owens N."/>
            <person name="Weber N.D."/>
            <person name="Virtaneva K."/>
            <person name="Barbian K."/>
            <person name="Babar A."/>
            <person name="Rosenke K."/>
        </authorList>
    </citation>
    <scope>NUCLEOTIDE SEQUENCE</scope>
    <source>
        <strain evidence="9">86-2</strain>
    </source>
</reference>
<dbReference type="InterPro" id="IPR002616">
    <property type="entry name" value="tRNA_ribo_trans-like"/>
</dbReference>
<feature type="binding site" evidence="7">
    <location>
        <position position="221"/>
    </location>
    <ligand>
        <name>substrate</name>
    </ligand>
</feature>
<dbReference type="InterPro" id="IPR036511">
    <property type="entry name" value="TGT-like_sf"/>
</dbReference>
<feature type="binding site" evidence="7">
    <location>
        <begin position="92"/>
        <end position="96"/>
    </location>
    <ligand>
        <name>substrate</name>
    </ligand>
</feature>
<feature type="domain" description="tRNA-guanine(15) transglycosylase-like" evidence="8">
    <location>
        <begin position="12"/>
        <end position="371"/>
    </location>
</feature>
<evidence type="ECO:0000313" key="9">
    <source>
        <dbReference type="EMBL" id="SBV93194.1"/>
    </source>
</evidence>
<keyword evidence="3 7" id="KW-0808">Transferase</keyword>
<keyword evidence="2 7" id="KW-0328">Glycosyltransferase</keyword>
<keyword evidence="5 7" id="KW-0671">Queuosine biosynthesis</keyword>
<sequence>MDFELQYTDDQSSARTGLITTDHGQIETPIFMPVGTQGAVKAVHMTELENDIQAQIILGNTYHLYLRPGLDILQQAGGLHKFNSWNKPILTDSGGFQVFSLAHNRKLTEEGAIFRSHIDGSKHVFTPEYVMDIERTIGADIMMAFDECTPGDADYTYAKKSLDLTERWLDRCIKRFNETECEYGYKQALFPIVQGCVYPDLRRRAAENVASKGADGNAIGGLAVGEPTEKMYEMIEVVNEILPKDKPRYLMGVGTPANILEAIERGVDMFDCIMPTRNGRNGQLFTRNGIMNMRNQKWAKDFSAIEENGASFVDTLYTKAYLRHLFITNEILALQIASIHNLAFYLWLVKEARQHIIAGDFLSWKRMMIENVSRRL</sequence>
<evidence type="ECO:0000256" key="6">
    <source>
        <dbReference type="ARBA" id="ARBA00050112"/>
    </source>
</evidence>
<dbReference type="Gene3D" id="3.20.20.105">
    <property type="entry name" value="Queuine tRNA-ribosyltransferase-like"/>
    <property type="match status" value="1"/>
</dbReference>
<dbReference type="UniPathway" id="UPA00392"/>
<proteinExistence type="inferred from homology"/>
<organism evidence="9">
    <name type="scientific">uncultured Dysgonomonas sp</name>
    <dbReference type="NCBI Taxonomy" id="206096"/>
    <lineage>
        <taxon>Bacteria</taxon>
        <taxon>Pseudomonadati</taxon>
        <taxon>Bacteroidota</taxon>
        <taxon>Bacteroidia</taxon>
        <taxon>Bacteroidales</taxon>
        <taxon>Dysgonomonadaceae</taxon>
        <taxon>Dysgonomonas</taxon>
        <taxon>environmental samples</taxon>
    </lineage>
</organism>
<evidence type="ECO:0000256" key="7">
    <source>
        <dbReference type="HAMAP-Rule" id="MF_00168"/>
    </source>
</evidence>
<evidence type="ECO:0000259" key="8">
    <source>
        <dbReference type="Pfam" id="PF01702"/>
    </source>
</evidence>
<dbReference type="NCBIfam" id="TIGR00449">
    <property type="entry name" value="tgt_general"/>
    <property type="match status" value="1"/>
</dbReference>
<comment type="subunit">
    <text evidence="7">Homodimer. Within each dimer, one monomer is responsible for RNA recognition and catalysis, while the other monomer binds to the replacement base PreQ1.</text>
</comment>
<dbReference type="HAMAP" id="MF_00168">
    <property type="entry name" value="Q_tRNA_Tgt"/>
    <property type="match status" value="1"/>
</dbReference>
<keyword evidence="4 7" id="KW-0819">tRNA processing</keyword>
<feature type="binding site" evidence="7">
    <location>
        <position position="194"/>
    </location>
    <ligand>
        <name>substrate</name>
    </ligand>
</feature>
<comment type="pathway">
    <text evidence="1 7">tRNA modification; tRNA-queuosine biosynthesis.</text>
</comment>
<comment type="similarity">
    <text evidence="7">Belongs to the queuine tRNA-ribosyltransferase family.</text>
</comment>
<protein>
    <recommendedName>
        <fullName evidence="7">Queuine tRNA-ribosyltransferase</fullName>
        <ecNumber evidence="7">2.4.2.29</ecNumber>
    </recommendedName>
    <alternativeName>
        <fullName evidence="7">Guanine insertion enzyme</fullName>
    </alternativeName>
    <alternativeName>
        <fullName evidence="7">tRNA-guanine transglycosylase</fullName>
    </alternativeName>
</protein>
<feature type="active site" description="Proton acceptor" evidence="7">
    <location>
        <position position="92"/>
    </location>
</feature>
<comment type="function">
    <text evidence="7">Catalyzes the base-exchange of a guanine (G) residue with the queuine precursor 7-aminomethyl-7-deazaguanine (PreQ1) at position 34 (anticodon wobble position) in tRNAs with GU(N) anticodons (tRNA-Asp, -Asn, -His and -Tyr). Catalysis occurs through a double-displacement mechanism. The nucleophile active site attacks the C1' of nucleotide 34 to detach the guanine base from the RNA, forming a covalent enzyme-RNA intermediate. The proton acceptor active site deprotonates the incoming PreQ1, allowing a nucleophilic attack on the C1' of the ribose to form the product. After dissociation, two additional enzymatic reactions on the tRNA convert PreQ1 to queuine (Q), resulting in the hypermodified nucleoside queuosine (7-(((4,5-cis-dihydroxy-2-cyclopenten-1-yl)amino)methyl)-7-deazaguanosine).</text>
</comment>
<dbReference type="InterPro" id="IPR004803">
    <property type="entry name" value="TGT"/>
</dbReference>
<dbReference type="Pfam" id="PF01702">
    <property type="entry name" value="TGT"/>
    <property type="match status" value="1"/>
</dbReference>
<accession>A0A212J1H8</accession>
<evidence type="ECO:0000256" key="3">
    <source>
        <dbReference type="ARBA" id="ARBA00022679"/>
    </source>
</evidence>
<dbReference type="SUPFAM" id="SSF51713">
    <property type="entry name" value="tRNA-guanine transglycosylase"/>
    <property type="match status" value="1"/>
</dbReference>
<dbReference type="PANTHER" id="PTHR46499">
    <property type="entry name" value="QUEUINE TRNA-RIBOSYLTRANSFERASE"/>
    <property type="match status" value="1"/>
</dbReference>
<evidence type="ECO:0000256" key="1">
    <source>
        <dbReference type="ARBA" id="ARBA00004691"/>
    </source>
</evidence>
<dbReference type="InterPro" id="IPR050076">
    <property type="entry name" value="ArchSynthase1/Queuine_TRR"/>
</dbReference>
<evidence type="ECO:0000256" key="2">
    <source>
        <dbReference type="ARBA" id="ARBA00022676"/>
    </source>
</evidence>
<evidence type="ECO:0000256" key="4">
    <source>
        <dbReference type="ARBA" id="ARBA00022694"/>
    </source>
</evidence>
<feature type="region of interest" description="RNA binding" evidence="7">
    <location>
        <begin position="252"/>
        <end position="258"/>
    </location>
</feature>
<dbReference type="GO" id="GO:0008479">
    <property type="term" value="F:tRNA-guanosine(34) queuine transglycosylase activity"/>
    <property type="evidence" value="ECO:0007669"/>
    <property type="project" value="UniProtKB-UniRule"/>
</dbReference>